<feature type="region of interest" description="Disordered" evidence="1">
    <location>
        <begin position="70"/>
        <end position="102"/>
    </location>
</feature>
<proteinExistence type="predicted"/>
<organism evidence="2 3">
    <name type="scientific">Petrolisthes cinctipes</name>
    <name type="common">Flat porcelain crab</name>
    <dbReference type="NCBI Taxonomy" id="88211"/>
    <lineage>
        <taxon>Eukaryota</taxon>
        <taxon>Metazoa</taxon>
        <taxon>Ecdysozoa</taxon>
        <taxon>Arthropoda</taxon>
        <taxon>Crustacea</taxon>
        <taxon>Multicrustacea</taxon>
        <taxon>Malacostraca</taxon>
        <taxon>Eumalacostraca</taxon>
        <taxon>Eucarida</taxon>
        <taxon>Decapoda</taxon>
        <taxon>Pleocyemata</taxon>
        <taxon>Anomura</taxon>
        <taxon>Galatheoidea</taxon>
        <taxon>Porcellanidae</taxon>
        <taxon>Petrolisthes</taxon>
    </lineage>
</organism>
<name>A0AAE1GFP4_PETCI</name>
<protein>
    <submittedName>
        <fullName evidence="2">Uncharacterized protein</fullName>
    </submittedName>
</protein>
<evidence type="ECO:0000313" key="3">
    <source>
        <dbReference type="Proteomes" id="UP001286313"/>
    </source>
</evidence>
<sequence>MVLVCEEGKEVGPGVGVNQACMREQEHEQARAVAVACLVGCQGQLGIASQPHRPRKLYLHLSPSFHPFPTPAHLPSSQKKCENWENTHHLTSHPPKGLDKQM</sequence>
<gene>
    <name evidence="2" type="ORF">Pcinc_005046</name>
</gene>
<dbReference type="Proteomes" id="UP001286313">
    <property type="component" value="Unassembled WGS sequence"/>
</dbReference>
<keyword evidence="3" id="KW-1185">Reference proteome</keyword>
<dbReference type="EMBL" id="JAWQEG010000375">
    <property type="protein sequence ID" value="KAK3891041.1"/>
    <property type="molecule type" value="Genomic_DNA"/>
</dbReference>
<dbReference type="AlphaFoldDB" id="A0AAE1GFP4"/>
<evidence type="ECO:0000256" key="1">
    <source>
        <dbReference type="SAM" id="MobiDB-lite"/>
    </source>
</evidence>
<comment type="caution">
    <text evidence="2">The sequence shown here is derived from an EMBL/GenBank/DDBJ whole genome shotgun (WGS) entry which is preliminary data.</text>
</comment>
<accession>A0AAE1GFP4</accession>
<evidence type="ECO:0000313" key="2">
    <source>
        <dbReference type="EMBL" id="KAK3891041.1"/>
    </source>
</evidence>
<feature type="compositionally biased region" description="Basic and acidic residues" evidence="1">
    <location>
        <begin position="79"/>
        <end position="88"/>
    </location>
</feature>
<reference evidence="2" key="1">
    <citation type="submission" date="2023-10" db="EMBL/GenBank/DDBJ databases">
        <title>Genome assemblies of two species of porcelain crab, Petrolisthes cinctipes and Petrolisthes manimaculis (Anomura: Porcellanidae).</title>
        <authorList>
            <person name="Angst P."/>
        </authorList>
    </citation>
    <scope>NUCLEOTIDE SEQUENCE</scope>
    <source>
        <strain evidence="2">PB745_01</strain>
        <tissue evidence="2">Gill</tissue>
    </source>
</reference>